<evidence type="ECO:0000313" key="2">
    <source>
        <dbReference type="EMBL" id="KAH7176061.1"/>
    </source>
</evidence>
<dbReference type="PANTHER" id="PTHR33112:SF8">
    <property type="entry name" value="HETEROKARYON INCOMPATIBILITY DOMAIN-CONTAINING PROTEIN"/>
    <property type="match status" value="1"/>
</dbReference>
<gene>
    <name evidence="2" type="ORF">EDB81DRAFT_771807</name>
</gene>
<dbReference type="InterPro" id="IPR010730">
    <property type="entry name" value="HET"/>
</dbReference>
<protein>
    <submittedName>
        <fullName evidence="2">Heterokaryon incompatibility protein-domain-containing protein</fullName>
    </submittedName>
</protein>
<dbReference type="PANTHER" id="PTHR33112">
    <property type="entry name" value="DOMAIN PROTEIN, PUTATIVE-RELATED"/>
    <property type="match status" value="1"/>
</dbReference>
<dbReference type="Proteomes" id="UP000738349">
    <property type="component" value="Unassembled WGS sequence"/>
</dbReference>
<proteinExistence type="predicted"/>
<keyword evidence="3" id="KW-1185">Reference proteome</keyword>
<reference evidence="2" key="1">
    <citation type="journal article" date="2021" name="Nat. Commun.">
        <title>Genetic determinants of endophytism in the Arabidopsis root mycobiome.</title>
        <authorList>
            <person name="Mesny F."/>
            <person name="Miyauchi S."/>
            <person name="Thiergart T."/>
            <person name="Pickel B."/>
            <person name="Atanasova L."/>
            <person name="Karlsson M."/>
            <person name="Huettel B."/>
            <person name="Barry K.W."/>
            <person name="Haridas S."/>
            <person name="Chen C."/>
            <person name="Bauer D."/>
            <person name="Andreopoulos W."/>
            <person name="Pangilinan J."/>
            <person name="LaButti K."/>
            <person name="Riley R."/>
            <person name="Lipzen A."/>
            <person name="Clum A."/>
            <person name="Drula E."/>
            <person name="Henrissat B."/>
            <person name="Kohler A."/>
            <person name="Grigoriev I.V."/>
            <person name="Martin F.M."/>
            <person name="Hacquard S."/>
        </authorList>
    </citation>
    <scope>NUCLEOTIDE SEQUENCE</scope>
    <source>
        <strain evidence="2">MPI-CAGE-AT-0147</strain>
    </source>
</reference>
<accession>A0A9P9FVH1</accession>
<evidence type="ECO:0000259" key="1">
    <source>
        <dbReference type="Pfam" id="PF06985"/>
    </source>
</evidence>
<comment type="caution">
    <text evidence="2">The sequence shown here is derived from an EMBL/GenBank/DDBJ whole genome shotgun (WGS) entry which is preliminary data.</text>
</comment>
<dbReference type="Pfam" id="PF06985">
    <property type="entry name" value="HET"/>
    <property type="match status" value="1"/>
</dbReference>
<feature type="domain" description="Heterokaryon incompatibility" evidence="1">
    <location>
        <begin position="258"/>
        <end position="409"/>
    </location>
</feature>
<sequence length="646" mass="72593">MPSPLRQESPKHHNICAVCNDIFAQPRQLTYGTYYAWGHTVTSYSAALTGGCHLCTIVEGACSNMNIRSTSAEFLQDVRYAFKVLNWDWACFGEGKPWLTPPFNGDYEDEQEVQRATIISDQDPTDYKLATLLCTDSDELFDGSREFWLVLQFTALSWGDGSKIVLPLELCSEHLSNAETIAQRDIPRQISTGTRENLDLAKHWLQNCVENHPGCQPTDGIGELSWLPTRLLYVGSPTSECLRLVSTSSLKEQNQVSYAVLSHRWGEQKDFVLTLANLQSYQEAIQASKLSRTLQEAIQVSRHLGLEYLWVDCMCIIQDDDGDWARESTTMSKVYGLATCTIAAANSGKADSGCFSTRNPYRVRPCLVPNPFNPSSSLRFAVRPRYLPPIYEQEVQRSQWYNRGWVFQERTLSHRLLIFGKTQMLWACQGIRASESWPTGKTSENFIDRFDSLEVDKARLQKLLDPTRHITTDDEAWPVFIKDYTIAKLTRPSDRLMALEGLASRIGHSTGRGYSAGIWLDASLPMSLLWTTSPPRNPRSREYRAPSWSWASVDCPINFNLGQYKGRSIISNVSVIQMQQCQSHTTACPVLGLQLSGCLLVATMVTNGEGKCENLTVWSQYGTSLEPVRPLNRLESPTANGIGTTT</sequence>
<evidence type="ECO:0000313" key="3">
    <source>
        <dbReference type="Proteomes" id="UP000738349"/>
    </source>
</evidence>
<organism evidence="2 3">
    <name type="scientific">Dactylonectria macrodidyma</name>
    <dbReference type="NCBI Taxonomy" id="307937"/>
    <lineage>
        <taxon>Eukaryota</taxon>
        <taxon>Fungi</taxon>
        <taxon>Dikarya</taxon>
        <taxon>Ascomycota</taxon>
        <taxon>Pezizomycotina</taxon>
        <taxon>Sordariomycetes</taxon>
        <taxon>Hypocreomycetidae</taxon>
        <taxon>Hypocreales</taxon>
        <taxon>Nectriaceae</taxon>
        <taxon>Dactylonectria</taxon>
    </lineage>
</organism>
<dbReference type="OrthoDB" id="5362512at2759"/>
<dbReference type="EMBL" id="JAGMUV010000001">
    <property type="protein sequence ID" value="KAH7176061.1"/>
    <property type="molecule type" value="Genomic_DNA"/>
</dbReference>
<name>A0A9P9FVH1_9HYPO</name>
<dbReference type="AlphaFoldDB" id="A0A9P9FVH1"/>